<dbReference type="KEGG" id="bcel:BcellWH2_00217"/>
<feature type="region of interest" description="Disordered" evidence="1">
    <location>
        <begin position="98"/>
        <end position="121"/>
    </location>
</feature>
<gene>
    <name evidence="2" type="ORF">BcellWH2_00217</name>
</gene>
<dbReference type="PATRIC" id="fig|246787.4.peg.225"/>
<sequence>MDTDHRIRHCSLHRVQLYVFTGSIPRVGRGSHRVLQGILQVPVPGCLYSGSGGHTFLHPQFSGILTISGHEPEMPYKSCNTLRNGAVHHGRPFLFPTFYEPGRGGNRNKRKRDGQHRLGIPGTTGQSWQMLLFGRQGRASRFREKSSSPRCGIFPENLALPEAFAAGPL</sequence>
<organism evidence="2 3">
    <name type="scientific">Bacteroides cellulosilyticus</name>
    <dbReference type="NCBI Taxonomy" id="246787"/>
    <lineage>
        <taxon>Bacteria</taxon>
        <taxon>Pseudomonadati</taxon>
        <taxon>Bacteroidota</taxon>
        <taxon>Bacteroidia</taxon>
        <taxon>Bacteroidales</taxon>
        <taxon>Bacteroidaceae</taxon>
        <taxon>Bacteroides</taxon>
    </lineage>
</organism>
<evidence type="ECO:0000256" key="1">
    <source>
        <dbReference type="SAM" id="MobiDB-lite"/>
    </source>
</evidence>
<dbReference type="Proteomes" id="UP000061809">
    <property type="component" value="Chromosome"/>
</dbReference>
<dbReference type="EMBL" id="CP012801">
    <property type="protein sequence ID" value="ALJ57493.1"/>
    <property type="molecule type" value="Genomic_DNA"/>
</dbReference>
<dbReference type="AlphaFoldDB" id="A0A0P0FQW8"/>
<proteinExistence type="predicted"/>
<protein>
    <submittedName>
        <fullName evidence="2">Uncharacterized protein</fullName>
    </submittedName>
</protein>
<accession>A0A0P0FQW8</accession>
<evidence type="ECO:0000313" key="2">
    <source>
        <dbReference type="EMBL" id="ALJ57493.1"/>
    </source>
</evidence>
<reference evidence="2 3" key="1">
    <citation type="journal article" date="2015" name="Science">
        <title>Genetic determinants of in vivo fitness and diet responsiveness in multiple human gut Bacteroides.</title>
        <authorList>
            <person name="Wu M."/>
            <person name="McNulty N.P."/>
            <person name="Rodionov D.A."/>
            <person name="Khoroshkin M.S."/>
            <person name="Griffin N.W."/>
            <person name="Cheng J."/>
            <person name="Latreille P."/>
            <person name="Kerstetter R.A."/>
            <person name="Terrapon N."/>
            <person name="Henrissat B."/>
            <person name="Osterman A.L."/>
            <person name="Gordon J.I."/>
        </authorList>
    </citation>
    <scope>NUCLEOTIDE SEQUENCE [LARGE SCALE GENOMIC DNA]</scope>
    <source>
        <strain evidence="2 3">WH2</strain>
    </source>
</reference>
<name>A0A0P0FQW8_9BACE</name>
<evidence type="ECO:0000313" key="3">
    <source>
        <dbReference type="Proteomes" id="UP000061809"/>
    </source>
</evidence>